<proteinExistence type="predicted"/>
<keyword evidence="3" id="KW-1185">Reference proteome</keyword>
<comment type="caution">
    <text evidence="2">The sequence shown here is derived from an EMBL/GenBank/DDBJ whole genome shotgun (WGS) entry which is preliminary data.</text>
</comment>
<sequence>MASRCTPAWRAGEPVCRAGVHQHGRQTHLIAKLVSVDASTDTSLVGRVPSICWRAPASISADLLAEQAIHPAQQAGCNVLRKKAATCSTCRLQPACQALAGCNLLAKQAETCSPTRLQAAGGGQVRFPENRTGASHIKSWLKSDSTGIRLGGRQQRQRLLSSSSPQKQQRPLAAALGPRQRPLLSRVRCHLAASVAGSSPIPGGSDRSQGQEEQHGSFCGWPNTARKSGSDGCIQVYIGCGHPIQTRARATE</sequence>
<organism evidence="2 3">
    <name type="scientific">Puccinia coronata f. sp. avenae</name>
    <dbReference type="NCBI Taxonomy" id="200324"/>
    <lineage>
        <taxon>Eukaryota</taxon>
        <taxon>Fungi</taxon>
        <taxon>Dikarya</taxon>
        <taxon>Basidiomycota</taxon>
        <taxon>Pucciniomycotina</taxon>
        <taxon>Pucciniomycetes</taxon>
        <taxon>Pucciniales</taxon>
        <taxon>Pucciniaceae</taxon>
        <taxon>Puccinia</taxon>
    </lineage>
</organism>
<accession>A0A2N5T4T6</accession>
<feature type="region of interest" description="Disordered" evidence="1">
    <location>
        <begin position="153"/>
        <end position="177"/>
    </location>
</feature>
<protein>
    <submittedName>
        <fullName evidence="2">Uncharacterized protein</fullName>
    </submittedName>
</protein>
<dbReference type="AlphaFoldDB" id="A0A2N5T4T6"/>
<gene>
    <name evidence="2" type="ORF">PCANC_20600</name>
</gene>
<dbReference type="Proteomes" id="UP000235388">
    <property type="component" value="Unassembled WGS sequence"/>
</dbReference>
<evidence type="ECO:0000313" key="3">
    <source>
        <dbReference type="Proteomes" id="UP000235388"/>
    </source>
</evidence>
<dbReference type="EMBL" id="PGCJ01000796">
    <property type="protein sequence ID" value="PLW20485.1"/>
    <property type="molecule type" value="Genomic_DNA"/>
</dbReference>
<name>A0A2N5T4T6_9BASI</name>
<reference evidence="2 3" key="1">
    <citation type="submission" date="2017-11" db="EMBL/GenBank/DDBJ databases">
        <title>De novo assembly and phasing of dikaryotic genomes from two isolates of Puccinia coronata f. sp. avenae, the causal agent of oat crown rust.</title>
        <authorList>
            <person name="Miller M.E."/>
            <person name="Zhang Y."/>
            <person name="Omidvar V."/>
            <person name="Sperschneider J."/>
            <person name="Schwessinger B."/>
            <person name="Raley C."/>
            <person name="Palmer J.M."/>
            <person name="Garnica D."/>
            <person name="Upadhyaya N."/>
            <person name="Rathjen J."/>
            <person name="Taylor J.M."/>
            <person name="Park R.F."/>
            <person name="Dodds P.N."/>
            <person name="Hirsch C.D."/>
            <person name="Kianian S.F."/>
            <person name="Figueroa M."/>
        </authorList>
    </citation>
    <scope>NUCLEOTIDE SEQUENCE [LARGE SCALE GENOMIC DNA]</scope>
    <source>
        <strain evidence="2">12NC29</strain>
    </source>
</reference>
<evidence type="ECO:0000313" key="2">
    <source>
        <dbReference type="EMBL" id="PLW20485.1"/>
    </source>
</evidence>
<evidence type="ECO:0000256" key="1">
    <source>
        <dbReference type="SAM" id="MobiDB-lite"/>
    </source>
</evidence>
<feature type="region of interest" description="Disordered" evidence="1">
    <location>
        <begin position="195"/>
        <end position="222"/>
    </location>
</feature>
<feature type="compositionally biased region" description="Low complexity" evidence="1">
    <location>
        <begin position="153"/>
        <end position="172"/>
    </location>
</feature>